<comment type="similarity">
    <text evidence="1">Belongs to the pseudouridine synthase TruD family.</text>
</comment>
<dbReference type="GO" id="GO:0005634">
    <property type="term" value="C:nucleus"/>
    <property type="evidence" value="ECO:0007669"/>
    <property type="project" value="TreeGrafter"/>
</dbReference>
<sequence>MATEVRRFNGTRLDASLGITERIAPTMISWTGDMRKRYTDFQVYEINKDGSVLHLEETRLPSPPKEPTPPPAPAPEEKKEEAVHKEEANTEQKTENGDAEKPAVPLISAEDVATLAALTNEEFANQLVAIYQTISVDKTAKPEPATSPVMGDKDKRGQLHQQVRRIFNSVIDTTTDPTGAIVAKVLPPRGKGQGVRGGRDNKPREKKVKAKAPGDGEYLHFTLYKENRDTMDATHQIAKALRIKPQLIGTAGTKDRRAATTQRCSIRHQRAEALIRANSRLRGVTTGDYLYSPNAIHLGAHAGNEFVIALKDCLVAENPNLPHEDRQRQIRESVTAAMASMHSRGWINYFGHQRFGTHDVGTHEVGRYILQEDFEGAVNAILAYDETIASRAAAGEIPSEGHQRDEFNRHHACMLFRNGGSSDDALNLLPRRFNAESSLIYHLGRPNTTSRRDFIGALTSITRGLRSMYLHAYQSFVWNHAASKRWQLYGDKVVEGDLVFTNASADEEDDNADARPLTAEEAASGKYTIHDIVLPSPGHSVAYPTNALGDFYAEFMREHGNLDPQKMMRRHREFSLPGTYRKFTLRFLAEPKFEVREYTDDNEQMHPTDMDLIRARKGGSRAEAEAEGSASKKRSREGQEENKDDGAVKKAKIEAGEGEDAKADVKMGDAPAQTEEKQGEEKQENTQTAEAQPKVAAEPEKKTAVVVTFQLPKSAYATVALRELMGVDESEVTAAPATAAAAVTTPAVVAEA</sequence>
<dbReference type="InterPro" id="IPR011760">
    <property type="entry name" value="PsdUridine_synth_TruD_insert"/>
</dbReference>
<evidence type="ECO:0000256" key="3">
    <source>
        <dbReference type="SAM" id="MobiDB-lite"/>
    </source>
</evidence>
<gene>
    <name evidence="5" type="primary">PUS7</name>
    <name evidence="5" type="ORF">C8034_v002112</name>
</gene>
<organism evidence="5 6">
    <name type="scientific">Colletotrichum sidae</name>
    <dbReference type="NCBI Taxonomy" id="1347389"/>
    <lineage>
        <taxon>Eukaryota</taxon>
        <taxon>Fungi</taxon>
        <taxon>Dikarya</taxon>
        <taxon>Ascomycota</taxon>
        <taxon>Pezizomycotina</taxon>
        <taxon>Sordariomycetes</taxon>
        <taxon>Hypocreomycetidae</taxon>
        <taxon>Glomerellales</taxon>
        <taxon>Glomerellaceae</taxon>
        <taxon>Colletotrichum</taxon>
        <taxon>Colletotrichum orbiculare species complex</taxon>
    </lineage>
</organism>
<feature type="region of interest" description="Disordered" evidence="3">
    <location>
        <begin position="58"/>
        <end position="103"/>
    </location>
</feature>
<evidence type="ECO:0000313" key="6">
    <source>
        <dbReference type="Proteomes" id="UP000295604"/>
    </source>
</evidence>
<evidence type="ECO:0000313" key="5">
    <source>
        <dbReference type="EMBL" id="TEA22197.1"/>
    </source>
</evidence>
<dbReference type="SUPFAM" id="SSF55120">
    <property type="entry name" value="Pseudouridine synthase"/>
    <property type="match status" value="1"/>
</dbReference>
<accession>A0A4R8TTR6</accession>
<dbReference type="EMBL" id="QAPF01000009">
    <property type="protein sequence ID" value="TEA22197.1"/>
    <property type="molecule type" value="Genomic_DNA"/>
</dbReference>
<dbReference type="Pfam" id="PF01142">
    <property type="entry name" value="TruD"/>
    <property type="match status" value="1"/>
</dbReference>
<feature type="compositionally biased region" description="Basic and acidic residues" evidence="3">
    <location>
        <begin position="636"/>
        <end position="667"/>
    </location>
</feature>
<dbReference type="PROSITE" id="PS50984">
    <property type="entry name" value="TRUD"/>
    <property type="match status" value="1"/>
</dbReference>
<dbReference type="CDD" id="cd02576">
    <property type="entry name" value="PseudoU_synth_ScPUS7"/>
    <property type="match status" value="1"/>
</dbReference>
<dbReference type="InterPro" id="IPR020103">
    <property type="entry name" value="PsdUridine_synth_cat_dom_sf"/>
</dbReference>
<evidence type="ECO:0000256" key="1">
    <source>
        <dbReference type="ARBA" id="ARBA00007953"/>
    </source>
</evidence>
<feature type="domain" description="TRUD" evidence="4">
    <location>
        <begin position="345"/>
        <end position="586"/>
    </location>
</feature>
<dbReference type="PANTHER" id="PTHR13326">
    <property type="entry name" value="TRNA PSEUDOURIDINE SYNTHASE D"/>
    <property type="match status" value="1"/>
</dbReference>
<proteinExistence type="inferred from homology"/>
<dbReference type="GO" id="GO:0001522">
    <property type="term" value="P:pseudouridine synthesis"/>
    <property type="evidence" value="ECO:0007669"/>
    <property type="project" value="InterPro"/>
</dbReference>
<feature type="compositionally biased region" description="Basic and acidic residues" evidence="3">
    <location>
        <begin position="75"/>
        <end position="101"/>
    </location>
</feature>
<dbReference type="InterPro" id="IPR001656">
    <property type="entry name" value="PsdUridine_synth_TruD"/>
</dbReference>
<feature type="compositionally biased region" description="Pro residues" evidence="3">
    <location>
        <begin position="61"/>
        <end position="74"/>
    </location>
</feature>
<dbReference type="AlphaFoldDB" id="A0A4R8TTR6"/>
<dbReference type="Gene3D" id="3.30.2350.20">
    <property type="entry name" value="TruD, catalytic domain"/>
    <property type="match status" value="2"/>
</dbReference>
<dbReference type="Proteomes" id="UP000295604">
    <property type="component" value="Unassembled WGS sequence"/>
</dbReference>
<comment type="caution">
    <text evidence="5">The sequence shown here is derived from an EMBL/GenBank/DDBJ whole genome shotgun (WGS) entry which is preliminary data.</text>
</comment>
<feature type="region of interest" description="Disordered" evidence="3">
    <location>
        <begin position="187"/>
        <end position="212"/>
    </location>
</feature>
<feature type="compositionally biased region" description="Basic and acidic residues" evidence="3">
    <location>
        <begin position="674"/>
        <end position="684"/>
    </location>
</feature>
<evidence type="ECO:0000259" key="4">
    <source>
        <dbReference type="PROSITE" id="PS50984"/>
    </source>
</evidence>
<dbReference type="PANTHER" id="PTHR13326:SF21">
    <property type="entry name" value="PSEUDOURIDYLATE SYNTHASE PUS7L"/>
    <property type="match status" value="1"/>
</dbReference>
<dbReference type="InterPro" id="IPR042214">
    <property type="entry name" value="TruD_catalytic"/>
</dbReference>
<protein>
    <submittedName>
        <fullName evidence="5">Multisubstrate pseudouridine synthase 7</fullName>
    </submittedName>
</protein>
<keyword evidence="6" id="KW-1185">Reference proteome</keyword>
<dbReference type="PIRSF" id="PIRSF037016">
    <property type="entry name" value="Pseudouridin_synth_euk_prd"/>
    <property type="match status" value="1"/>
</dbReference>
<dbReference type="GO" id="GO:0003723">
    <property type="term" value="F:RNA binding"/>
    <property type="evidence" value="ECO:0007669"/>
    <property type="project" value="InterPro"/>
</dbReference>
<reference evidence="5 6" key="1">
    <citation type="submission" date="2018-11" db="EMBL/GenBank/DDBJ databases">
        <title>Genome sequence and assembly of Colletotrichum sidae.</title>
        <authorList>
            <person name="Gan P."/>
            <person name="Shirasu K."/>
        </authorList>
    </citation>
    <scope>NUCLEOTIDE SEQUENCE [LARGE SCALE GENOMIC DNA]</scope>
    <source>
        <strain evidence="5 6">CBS 518.97</strain>
    </source>
</reference>
<keyword evidence="2" id="KW-0413">Isomerase</keyword>
<feature type="region of interest" description="Disordered" evidence="3">
    <location>
        <begin position="616"/>
        <end position="701"/>
    </location>
</feature>
<name>A0A4R8TTR6_9PEZI</name>
<evidence type="ECO:0000256" key="2">
    <source>
        <dbReference type="ARBA" id="ARBA00023235"/>
    </source>
</evidence>
<dbReference type="NCBIfam" id="TIGR00094">
    <property type="entry name" value="tRNA_TruD_broad"/>
    <property type="match status" value="1"/>
</dbReference>
<dbReference type="GO" id="GO:0009982">
    <property type="term" value="F:pseudouridine synthase activity"/>
    <property type="evidence" value="ECO:0007669"/>
    <property type="project" value="InterPro"/>
</dbReference>